<evidence type="ECO:0000313" key="2">
    <source>
        <dbReference type="EMBL" id="CCH03421.1"/>
    </source>
</evidence>
<dbReference type="STRING" id="1166018.FAES_5422"/>
<dbReference type="AlphaFoldDB" id="I0KH18"/>
<sequence length="94" mass="10167">MKKSEAQHVQIAIGALIGEVVLTTVLFSSANGVLILLLLVFLAVFAVGCWNMVTYIIRSSCQENVRLGLLISTLLPLAYLVFLVAYIASDIVVD</sequence>
<accession>I0KH18</accession>
<evidence type="ECO:0000313" key="3">
    <source>
        <dbReference type="Proteomes" id="UP000011058"/>
    </source>
</evidence>
<dbReference type="Proteomes" id="UP000011058">
    <property type="component" value="Chromosome"/>
</dbReference>
<feature type="transmembrane region" description="Helical" evidence="1">
    <location>
        <begin position="9"/>
        <end position="27"/>
    </location>
</feature>
<dbReference type="HOGENOM" id="CLU_2381877_0_0_10"/>
<keyword evidence="1" id="KW-0812">Transmembrane</keyword>
<organism evidence="2 3">
    <name type="scientific">Fibrella aestuarina BUZ 2</name>
    <dbReference type="NCBI Taxonomy" id="1166018"/>
    <lineage>
        <taxon>Bacteria</taxon>
        <taxon>Pseudomonadati</taxon>
        <taxon>Bacteroidota</taxon>
        <taxon>Cytophagia</taxon>
        <taxon>Cytophagales</taxon>
        <taxon>Spirosomataceae</taxon>
        <taxon>Fibrella</taxon>
    </lineage>
</organism>
<keyword evidence="3" id="KW-1185">Reference proteome</keyword>
<proteinExistence type="predicted"/>
<feature type="transmembrane region" description="Helical" evidence="1">
    <location>
        <begin position="33"/>
        <end position="57"/>
    </location>
</feature>
<dbReference type="RefSeq" id="WP_015334518.1">
    <property type="nucleotide sequence ID" value="NC_020054.1"/>
</dbReference>
<reference evidence="2 3" key="1">
    <citation type="journal article" date="2012" name="J. Bacteriol.">
        <title>Genome Sequence of Fibrella aestuarina BUZ 2T, a Filamentous Marine Bacterium.</title>
        <authorList>
            <person name="Filippini M."/>
            <person name="Qi W."/>
            <person name="Blom J."/>
            <person name="Goesmann A."/>
            <person name="Smits T.H."/>
            <person name="Bagheri H.C."/>
        </authorList>
    </citation>
    <scope>NUCLEOTIDE SEQUENCE [LARGE SCALE GENOMIC DNA]</scope>
    <source>
        <strain evidence="3">BUZ 2T</strain>
    </source>
</reference>
<keyword evidence="1" id="KW-0472">Membrane</keyword>
<gene>
    <name evidence="2" type="ORF">FAES_5422</name>
</gene>
<feature type="transmembrane region" description="Helical" evidence="1">
    <location>
        <begin position="69"/>
        <end position="88"/>
    </location>
</feature>
<dbReference type="EMBL" id="HE796683">
    <property type="protein sequence ID" value="CCH03421.1"/>
    <property type="molecule type" value="Genomic_DNA"/>
</dbReference>
<dbReference type="KEGG" id="fae:FAES_5422"/>
<keyword evidence="1" id="KW-1133">Transmembrane helix</keyword>
<evidence type="ECO:0000256" key="1">
    <source>
        <dbReference type="SAM" id="Phobius"/>
    </source>
</evidence>
<protein>
    <submittedName>
        <fullName evidence="2">Uncharacterized protein</fullName>
    </submittedName>
</protein>
<name>I0KH18_9BACT</name>